<dbReference type="SUPFAM" id="SSF57424">
    <property type="entry name" value="LDL receptor-like module"/>
    <property type="match status" value="2"/>
</dbReference>
<keyword evidence="3" id="KW-0812">Transmembrane</keyword>
<dbReference type="InterPro" id="IPR036055">
    <property type="entry name" value="LDL_receptor-like_sf"/>
</dbReference>
<feature type="disulfide bond" evidence="8">
    <location>
        <begin position="346"/>
        <end position="364"/>
    </location>
</feature>
<evidence type="ECO:0000256" key="3">
    <source>
        <dbReference type="ARBA" id="ARBA00022692"/>
    </source>
</evidence>
<reference evidence="11" key="1">
    <citation type="submission" date="2022-02" db="EMBL/GenBank/DDBJ databases">
        <authorList>
            <person name="King R."/>
        </authorList>
    </citation>
    <scope>NUCLEOTIDE SEQUENCE</scope>
</reference>
<feature type="domain" description="SEA" evidence="10">
    <location>
        <begin position="94"/>
        <end position="207"/>
    </location>
</feature>
<feature type="disulfide bond" evidence="8">
    <location>
        <begin position="339"/>
        <end position="351"/>
    </location>
</feature>
<protein>
    <recommendedName>
        <fullName evidence="10">SEA domain-containing protein</fullName>
    </recommendedName>
</protein>
<evidence type="ECO:0000256" key="6">
    <source>
        <dbReference type="ARBA" id="ARBA00023136"/>
    </source>
</evidence>
<sequence>MVGFVVSANDLYWEGEEDASNEFLEVKHEDSSLLGGLSRTKRQWFDSWWSAPKKEEEAETVTEADPNDNASYGKDDADVDVGSGAPDKSELEPKEKTLRVTFLVMEPYITAYSNRDSPEFLNISRSLANAVDLLFESLPGTQRSSLVRIQSLVNDDFLCKVTLDIVTTRNEDTDTIKEILRNHIKNNGRLGETSVRDGDFSAQVIDPGTTLECDENEFTCDDNVCLPLSVKCDKHADCKDGTDELDCPETTEAATTKEPEDDYDDRDDTFDNLNNYDQYSSPSDYQTNYSQPGVTDSSPYESAVPISAILPTSTTTASPDDYYQSNRGDLGNADSSIACPPTYIRCDVMRCIEPNRVCDGASDCTDGTDEANCPNRKYLLIYRSIIEDLSRKFLKGL</sequence>
<dbReference type="PROSITE" id="PS50068">
    <property type="entry name" value="LDLRA_2"/>
    <property type="match status" value="2"/>
</dbReference>
<dbReference type="Gene3D" id="4.10.400.10">
    <property type="entry name" value="Low-density Lipoprotein Receptor"/>
    <property type="match status" value="2"/>
</dbReference>
<evidence type="ECO:0000256" key="5">
    <source>
        <dbReference type="ARBA" id="ARBA00022989"/>
    </source>
</evidence>
<keyword evidence="12" id="KW-1185">Reference proteome</keyword>
<dbReference type="SMART" id="SM00192">
    <property type="entry name" value="LDLa"/>
    <property type="match status" value="2"/>
</dbReference>
<dbReference type="CDD" id="cd00112">
    <property type="entry name" value="LDLa"/>
    <property type="match status" value="2"/>
</dbReference>
<evidence type="ECO:0000313" key="11">
    <source>
        <dbReference type="EMBL" id="CAH1647866.1"/>
    </source>
</evidence>
<dbReference type="EMBL" id="LR824562">
    <property type="protein sequence ID" value="CAH1647866.1"/>
    <property type="molecule type" value="Genomic_DNA"/>
</dbReference>
<proteinExistence type="predicted"/>
<evidence type="ECO:0000256" key="1">
    <source>
        <dbReference type="ARBA" id="ARBA00004167"/>
    </source>
</evidence>
<evidence type="ECO:0000256" key="9">
    <source>
        <dbReference type="SAM" id="MobiDB-lite"/>
    </source>
</evidence>
<dbReference type="Proteomes" id="UP001153321">
    <property type="component" value="Chromosome Z"/>
</dbReference>
<dbReference type="PROSITE" id="PS01209">
    <property type="entry name" value="LDLRA_1"/>
    <property type="match status" value="2"/>
</dbReference>
<feature type="region of interest" description="Disordered" evidence="9">
    <location>
        <begin position="243"/>
        <end position="331"/>
    </location>
</feature>
<feature type="region of interest" description="Disordered" evidence="9">
    <location>
        <begin position="55"/>
        <end position="92"/>
    </location>
</feature>
<evidence type="ECO:0000256" key="2">
    <source>
        <dbReference type="ARBA" id="ARBA00004308"/>
    </source>
</evidence>
<dbReference type="GO" id="GO:0016192">
    <property type="term" value="P:vesicle-mediated transport"/>
    <property type="evidence" value="ECO:0007669"/>
    <property type="project" value="UniProtKB-ARBA"/>
</dbReference>
<evidence type="ECO:0000256" key="7">
    <source>
        <dbReference type="ARBA" id="ARBA00023157"/>
    </source>
</evidence>
<feature type="compositionally biased region" description="Polar residues" evidence="9">
    <location>
        <begin position="272"/>
        <end position="300"/>
    </location>
</feature>
<feature type="disulfide bond" evidence="8">
    <location>
        <begin position="213"/>
        <end position="225"/>
    </location>
</feature>
<dbReference type="InterPro" id="IPR050685">
    <property type="entry name" value="LDLR"/>
</dbReference>
<keyword evidence="6" id="KW-0472">Membrane</keyword>
<dbReference type="PROSITE" id="PS50024">
    <property type="entry name" value="SEA"/>
    <property type="match status" value="1"/>
</dbReference>
<evidence type="ECO:0000313" key="12">
    <source>
        <dbReference type="Proteomes" id="UP001153321"/>
    </source>
</evidence>
<evidence type="ECO:0000256" key="4">
    <source>
        <dbReference type="ARBA" id="ARBA00022737"/>
    </source>
</evidence>
<keyword evidence="7 8" id="KW-1015">Disulfide bond</keyword>
<dbReference type="GO" id="GO:0012505">
    <property type="term" value="C:endomembrane system"/>
    <property type="evidence" value="ECO:0007669"/>
    <property type="project" value="UniProtKB-SubCell"/>
</dbReference>
<name>A0A9P0IIA7_SPOLI</name>
<keyword evidence="5" id="KW-1133">Transmembrane helix</keyword>
<feature type="disulfide bond" evidence="8">
    <location>
        <begin position="358"/>
        <end position="373"/>
    </location>
</feature>
<dbReference type="PRINTS" id="PR00261">
    <property type="entry name" value="LDLRECEPTOR"/>
</dbReference>
<feature type="compositionally biased region" description="Polar residues" evidence="9">
    <location>
        <begin position="310"/>
        <end position="327"/>
    </location>
</feature>
<dbReference type="InterPro" id="IPR000082">
    <property type="entry name" value="SEA_dom"/>
</dbReference>
<dbReference type="Pfam" id="PF00057">
    <property type="entry name" value="Ldl_recept_a"/>
    <property type="match status" value="2"/>
</dbReference>
<feature type="disulfide bond" evidence="8">
    <location>
        <begin position="232"/>
        <end position="247"/>
    </location>
</feature>
<organism evidence="11 12">
    <name type="scientific">Spodoptera littoralis</name>
    <name type="common">Egyptian cotton leafworm</name>
    <dbReference type="NCBI Taxonomy" id="7109"/>
    <lineage>
        <taxon>Eukaryota</taxon>
        <taxon>Metazoa</taxon>
        <taxon>Ecdysozoa</taxon>
        <taxon>Arthropoda</taxon>
        <taxon>Hexapoda</taxon>
        <taxon>Insecta</taxon>
        <taxon>Pterygota</taxon>
        <taxon>Neoptera</taxon>
        <taxon>Endopterygota</taxon>
        <taxon>Lepidoptera</taxon>
        <taxon>Glossata</taxon>
        <taxon>Ditrysia</taxon>
        <taxon>Noctuoidea</taxon>
        <taxon>Noctuidae</taxon>
        <taxon>Amphipyrinae</taxon>
        <taxon>Spodoptera</taxon>
    </lineage>
</organism>
<evidence type="ECO:0000259" key="10">
    <source>
        <dbReference type="PROSITE" id="PS50024"/>
    </source>
</evidence>
<feature type="compositionally biased region" description="Acidic residues" evidence="9">
    <location>
        <begin position="57"/>
        <end position="66"/>
    </location>
</feature>
<dbReference type="InterPro" id="IPR002172">
    <property type="entry name" value="LDrepeatLR_classA_rpt"/>
</dbReference>
<feature type="disulfide bond" evidence="8">
    <location>
        <begin position="220"/>
        <end position="238"/>
    </location>
</feature>
<gene>
    <name evidence="11" type="ORF">SPLIT_LOCUS13211</name>
</gene>
<dbReference type="PANTHER" id="PTHR24270">
    <property type="entry name" value="LOW-DENSITY LIPOPROTEIN RECEPTOR-RELATED"/>
    <property type="match status" value="1"/>
</dbReference>
<comment type="subcellular location">
    <subcellularLocation>
        <location evidence="2">Endomembrane system</location>
    </subcellularLocation>
    <subcellularLocation>
        <location evidence="1">Membrane</location>
        <topology evidence="1">Single-pass membrane protein</topology>
    </subcellularLocation>
</comment>
<dbReference type="AlphaFoldDB" id="A0A9P0IIA7"/>
<keyword evidence="4" id="KW-0677">Repeat</keyword>
<feature type="compositionally biased region" description="Acidic residues" evidence="9">
    <location>
        <begin position="259"/>
        <end position="270"/>
    </location>
</feature>
<dbReference type="PANTHER" id="PTHR24270:SF62">
    <property type="entry name" value="LOW-DENSITY LIPOPROTEIN RECEPTOR-RELATED PROTEIN 2"/>
    <property type="match status" value="1"/>
</dbReference>
<dbReference type="InterPro" id="IPR023415">
    <property type="entry name" value="LDLR_class-A_CS"/>
</dbReference>
<evidence type="ECO:0000256" key="8">
    <source>
        <dbReference type="PROSITE-ProRule" id="PRU00124"/>
    </source>
</evidence>
<dbReference type="GO" id="GO:0005886">
    <property type="term" value="C:plasma membrane"/>
    <property type="evidence" value="ECO:0007669"/>
    <property type="project" value="TreeGrafter"/>
</dbReference>
<accession>A0A9P0IIA7</accession>